<dbReference type="PROSITE" id="PS01081">
    <property type="entry name" value="HTH_TETR_1"/>
    <property type="match status" value="1"/>
</dbReference>
<dbReference type="EMBL" id="JAMOIM010000109">
    <property type="protein sequence ID" value="MCW6513191.1"/>
    <property type="molecule type" value="Genomic_DNA"/>
</dbReference>
<comment type="caution">
    <text evidence="6">The sequence shown here is derived from an EMBL/GenBank/DDBJ whole genome shotgun (WGS) entry which is preliminary data.</text>
</comment>
<evidence type="ECO:0000256" key="4">
    <source>
        <dbReference type="PROSITE-ProRule" id="PRU00335"/>
    </source>
</evidence>
<keyword evidence="7" id="KW-1185">Reference proteome</keyword>
<dbReference type="InterPro" id="IPR023772">
    <property type="entry name" value="DNA-bd_HTH_TetR-type_CS"/>
</dbReference>
<keyword evidence="1" id="KW-0805">Transcription regulation</keyword>
<reference evidence="6" key="1">
    <citation type="submission" date="2022-05" db="EMBL/GenBank/DDBJ databases">
        <authorList>
            <person name="Pankratov T."/>
        </authorList>
    </citation>
    <scope>NUCLEOTIDE SEQUENCE</scope>
    <source>
        <strain evidence="6">BP6-180914</strain>
    </source>
</reference>
<keyword evidence="2 4" id="KW-0238">DNA-binding</keyword>
<evidence type="ECO:0000259" key="5">
    <source>
        <dbReference type="PROSITE" id="PS50977"/>
    </source>
</evidence>
<dbReference type="InterPro" id="IPR050109">
    <property type="entry name" value="HTH-type_TetR-like_transc_reg"/>
</dbReference>
<dbReference type="Proteomes" id="UP001165667">
    <property type="component" value="Unassembled WGS sequence"/>
</dbReference>
<feature type="DNA-binding region" description="H-T-H motif" evidence="4">
    <location>
        <begin position="13"/>
        <end position="32"/>
    </location>
</feature>
<accession>A0AA41Z2U1</accession>
<gene>
    <name evidence="6" type="ORF">M8523_35710</name>
</gene>
<dbReference type="Pfam" id="PF17754">
    <property type="entry name" value="TetR_C_14"/>
    <property type="match status" value="1"/>
</dbReference>
<evidence type="ECO:0000256" key="2">
    <source>
        <dbReference type="ARBA" id="ARBA00023125"/>
    </source>
</evidence>
<evidence type="ECO:0000313" key="6">
    <source>
        <dbReference type="EMBL" id="MCW6513191.1"/>
    </source>
</evidence>
<dbReference type="GO" id="GO:0003700">
    <property type="term" value="F:DNA-binding transcription factor activity"/>
    <property type="evidence" value="ECO:0007669"/>
    <property type="project" value="TreeGrafter"/>
</dbReference>
<dbReference type="InterPro" id="IPR009057">
    <property type="entry name" value="Homeodomain-like_sf"/>
</dbReference>
<evidence type="ECO:0000256" key="3">
    <source>
        <dbReference type="ARBA" id="ARBA00023163"/>
    </source>
</evidence>
<feature type="domain" description="HTH tetR-type" evidence="5">
    <location>
        <begin position="1"/>
        <end position="50"/>
    </location>
</feature>
<sequence>MELFQQQGYDATTTAEIAARAGVTERTFFRHFADKREALFDGEEAFRDILREAVAAAPQDMSPLEALFHAFRSVEPLLQRNRPFTEPRQKVIADTPALQERVLTKIANLTVGLSNALLKRGVEEGTAAFAAQIGMATFAHATRAWLADPTTDLSAHLAKSHAELRRLST</sequence>
<proteinExistence type="predicted"/>
<dbReference type="InterPro" id="IPR041347">
    <property type="entry name" value="MftR_C"/>
</dbReference>
<dbReference type="Gene3D" id="1.10.357.10">
    <property type="entry name" value="Tetracycline Repressor, domain 2"/>
    <property type="match status" value="1"/>
</dbReference>
<dbReference type="PANTHER" id="PTHR30055">
    <property type="entry name" value="HTH-TYPE TRANSCRIPTIONAL REGULATOR RUTR"/>
    <property type="match status" value="1"/>
</dbReference>
<dbReference type="AlphaFoldDB" id="A0AA41Z2U1"/>
<name>A0AA41Z2U1_9HYPH</name>
<evidence type="ECO:0000256" key="1">
    <source>
        <dbReference type="ARBA" id="ARBA00023015"/>
    </source>
</evidence>
<keyword evidence="3" id="KW-0804">Transcription</keyword>
<dbReference type="RefSeq" id="WP_282589561.1">
    <property type="nucleotide sequence ID" value="NZ_JAMOIM010000109.1"/>
</dbReference>
<dbReference type="InterPro" id="IPR001647">
    <property type="entry name" value="HTH_TetR"/>
</dbReference>
<dbReference type="SUPFAM" id="SSF46689">
    <property type="entry name" value="Homeodomain-like"/>
    <property type="match status" value="1"/>
</dbReference>
<protein>
    <submittedName>
        <fullName evidence="6">TetR/AcrR family transcriptional regulator</fullName>
    </submittedName>
</protein>
<dbReference type="Pfam" id="PF00440">
    <property type="entry name" value="TetR_N"/>
    <property type="match status" value="1"/>
</dbReference>
<dbReference type="PROSITE" id="PS50977">
    <property type="entry name" value="HTH_TETR_2"/>
    <property type="match status" value="1"/>
</dbReference>
<dbReference type="GO" id="GO:0000976">
    <property type="term" value="F:transcription cis-regulatory region binding"/>
    <property type="evidence" value="ECO:0007669"/>
    <property type="project" value="TreeGrafter"/>
</dbReference>
<evidence type="ECO:0000313" key="7">
    <source>
        <dbReference type="Proteomes" id="UP001165667"/>
    </source>
</evidence>
<dbReference type="PANTHER" id="PTHR30055:SF238">
    <property type="entry name" value="MYCOFACTOCIN BIOSYNTHESIS TRANSCRIPTIONAL REGULATOR MFTR-RELATED"/>
    <property type="match status" value="1"/>
</dbReference>
<organism evidence="6 7">
    <name type="scientific">Lichenifustis flavocetrariae</name>
    <dbReference type="NCBI Taxonomy" id="2949735"/>
    <lineage>
        <taxon>Bacteria</taxon>
        <taxon>Pseudomonadati</taxon>
        <taxon>Pseudomonadota</taxon>
        <taxon>Alphaproteobacteria</taxon>
        <taxon>Hyphomicrobiales</taxon>
        <taxon>Lichenihabitantaceae</taxon>
        <taxon>Lichenifustis</taxon>
    </lineage>
</organism>